<sequence>MEDHLQRHPVRTGAQRAAHRGRLAQSRATALSRCVLADGVPAQLTCRHDGAGVARFALLLLDTGILPPKRWVRSERRLKQACAESFSEWIGTQTGPLQVLQPRFGAQIRVHMGSGGPEHSLTLGWASDKTAWITIGPCIRVLEALHPGLGRTVMHALHRGGFNSIPIFSFDYQLDICECYFWGGCTSEREYLEAFGLDEDEAEGYLSEVLSREDVLRETPEDVFRQMRGPAIPDESLREIADGSLLYAVRRIAELLLDVGRIGTVGIAEGFHDHHRDQGGEFVGFGAIVQWSDSDLTGEVAERYGGAACESGTDYWDAGSVGVDIEDSEDFARTLDELRPMLRLIRILDELLWLASDPEWSIETLEQP</sequence>
<evidence type="ECO:0000313" key="3">
    <source>
        <dbReference type="Proteomes" id="UP000807785"/>
    </source>
</evidence>
<dbReference type="Proteomes" id="UP000807785">
    <property type="component" value="Unassembled WGS sequence"/>
</dbReference>
<reference evidence="2" key="1">
    <citation type="submission" date="2020-10" db="EMBL/GenBank/DDBJ databases">
        <title>Connecting structure to function with the recovery of over 1000 high-quality activated sludge metagenome-assembled genomes encoding full-length rRNA genes using long-read sequencing.</title>
        <authorList>
            <person name="Singleton C.M."/>
            <person name="Petriglieri F."/>
            <person name="Kristensen J.M."/>
            <person name="Kirkegaard R.H."/>
            <person name="Michaelsen T.Y."/>
            <person name="Andersen M.H."/>
            <person name="Karst S.M."/>
            <person name="Dueholm M.S."/>
            <person name="Nielsen P.H."/>
            <person name="Albertsen M."/>
        </authorList>
    </citation>
    <scope>NUCLEOTIDE SEQUENCE</scope>
    <source>
        <strain evidence="2">Bjer_18-Q3-R1-45_BAT3C.347</strain>
    </source>
</reference>
<accession>A0A9D7HNE3</accession>
<gene>
    <name evidence="2" type="ORF">IPH26_17740</name>
</gene>
<dbReference type="NCBIfam" id="TIGR03742">
    <property type="entry name" value="PRTRC_F"/>
    <property type="match status" value="1"/>
</dbReference>
<organism evidence="2 3">
    <name type="scientific">Candidatus Methylophosphatis roskildensis</name>
    <dbReference type="NCBI Taxonomy" id="2899263"/>
    <lineage>
        <taxon>Bacteria</taxon>
        <taxon>Pseudomonadati</taxon>
        <taxon>Pseudomonadota</taxon>
        <taxon>Betaproteobacteria</taxon>
        <taxon>Nitrosomonadales</taxon>
        <taxon>Sterolibacteriaceae</taxon>
        <taxon>Candidatus Methylophosphatis</taxon>
    </lineage>
</organism>
<name>A0A9D7HNE3_9PROT</name>
<dbReference type="AlphaFoldDB" id="A0A9D7HNE3"/>
<protein>
    <submittedName>
        <fullName evidence="2">PRTRC system protein F</fullName>
    </submittedName>
</protein>
<comment type="caution">
    <text evidence="2">The sequence shown here is derived from an EMBL/GenBank/DDBJ whole genome shotgun (WGS) entry which is preliminary data.</text>
</comment>
<feature type="region of interest" description="Disordered" evidence="1">
    <location>
        <begin position="1"/>
        <end position="22"/>
    </location>
</feature>
<dbReference type="EMBL" id="JADJEV010000004">
    <property type="protein sequence ID" value="MBK6974693.1"/>
    <property type="molecule type" value="Genomic_DNA"/>
</dbReference>
<evidence type="ECO:0000313" key="2">
    <source>
        <dbReference type="EMBL" id="MBK6974693.1"/>
    </source>
</evidence>
<evidence type="ECO:0000256" key="1">
    <source>
        <dbReference type="SAM" id="MobiDB-lite"/>
    </source>
</evidence>
<dbReference type="Pfam" id="PF14456">
    <property type="entry name" value="alpha-hel2"/>
    <property type="match status" value="1"/>
</dbReference>
<proteinExistence type="predicted"/>
<dbReference type="InterPro" id="IPR022283">
    <property type="entry name" value="PRTRC_protein-F"/>
</dbReference>